<evidence type="ECO:0000256" key="1">
    <source>
        <dbReference type="ARBA" id="ARBA00004117"/>
    </source>
</evidence>
<reference evidence="7" key="1">
    <citation type="journal article" date="2019" name="Int. J. Syst. Evol. Microbiol.">
        <title>The Global Catalogue of Microorganisms (GCM) 10K type strain sequencing project: providing services to taxonomists for standard genome sequencing and annotation.</title>
        <authorList>
            <consortium name="The Broad Institute Genomics Platform"/>
            <consortium name="The Broad Institute Genome Sequencing Center for Infectious Disease"/>
            <person name="Wu L."/>
            <person name="Ma J."/>
        </authorList>
    </citation>
    <scope>NUCLEOTIDE SEQUENCE [LARGE SCALE GENOMIC DNA]</scope>
    <source>
        <strain evidence="7">JCM 17759</strain>
    </source>
</reference>
<dbReference type="HAMAP" id="MF_00724">
    <property type="entry name" value="FliE"/>
    <property type="match status" value="1"/>
</dbReference>
<dbReference type="NCBIfam" id="TIGR00205">
    <property type="entry name" value="fliE"/>
    <property type="match status" value="1"/>
</dbReference>
<accession>A0ABP8MXI2</accession>
<comment type="caution">
    <text evidence="6">The sequence shown here is derived from an EMBL/GenBank/DDBJ whole genome shotgun (WGS) entry which is preliminary data.</text>
</comment>
<evidence type="ECO:0000313" key="7">
    <source>
        <dbReference type="Proteomes" id="UP001500840"/>
    </source>
</evidence>
<protein>
    <recommendedName>
        <fullName evidence="4 5">Flagellar hook-basal body complex protein FliE</fullName>
    </recommendedName>
</protein>
<dbReference type="Pfam" id="PF02049">
    <property type="entry name" value="FliE"/>
    <property type="match status" value="1"/>
</dbReference>
<dbReference type="EMBL" id="BAABGA010000037">
    <property type="protein sequence ID" value="GAA4456637.1"/>
    <property type="molecule type" value="Genomic_DNA"/>
</dbReference>
<evidence type="ECO:0000256" key="3">
    <source>
        <dbReference type="ARBA" id="ARBA00023143"/>
    </source>
</evidence>
<gene>
    <name evidence="4" type="primary">fliE</name>
    <name evidence="6" type="ORF">GCM10023156_32350</name>
</gene>
<organism evidence="6 7">
    <name type="scientific">Novipirellula rosea</name>
    <dbReference type="NCBI Taxonomy" id="1031540"/>
    <lineage>
        <taxon>Bacteria</taxon>
        <taxon>Pseudomonadati</taxon>
        <taxon>Planctomycetota</taxon>
        <taxon>Planctomycetia</taxon>
        <taxon>Pirellulales</taxon>
        <taxon>Pirellulaceae</taxon>
        <taxon>Novipirellula</taxon>
    </lineage>
</organism>
<proteinExistence type="inferred from homology"/>
<dbReference type="PRINTS" id="PR01006">
    <property type="entry name" value="FLGHOOKFLIE"/>
</dbReference>
<evidence type="ECO:0000256" key="2">
    <source>
        <dbReference type="ARBA" id="ARBA00009272"/>
    </source>
</evidence>
<evidence type="ECO:0000256" key="5">
    <source>
        <dbReference type="NCBIfam" id="TIGR00205"/>
    </source>
</evidence>
<sequence>MPTSGVDSFAKLLSNQVNNVNSMQNNADGMVHSLLTGGDVNEAEVLTAVQKADLAFRMLLQVRNKLMEAYREVQQIQI</sequence>
<dbReference type="PANTHER" id="PTHR34653">
    <property type="match status" value="1"/>
</dbReference>
<dbReference type="PANTHER" id="PTHR34653:SF1">
    <property type="entry name" value="FLAGELLAR HOOK-BASAL BODY COMPLEX PROTEIN FLIE"/>
    <property type="match status" value="1"/>
</dbReference>
<keyword evidence="3 4" id="KW-0975">Bacterial flagellum</keyword>
<keyword evidence="7" id="KW-1185">Reference proteome</keyword>
<comment type="subcellular location">
    <subcellularLocation>
        <location evidence="1 4">Bacterial flagellum basal body</location>
    </subcellularLocation>
</comment>
<name>A0ABP8MXI2_9BACT</name>
<evidence type="ECO:0000313" key="6">
    <source>
        <dbReference type="EMBL" id="GAA4456637.1"/>
    </source>
</evidence>
<evidence type="ECO:0000256" key="4">
    <source>
        <dbReference type="HAMAP-Rule" id="MF_00724"/>
    </source>
</evidence>
<dbReference type="InterPro" id="IPR001624">
    <property type="entry name" value="FliE"/>
</dbReference>
<comment type="similarity">
    <text evidence="2 4">Belongs to the FliE family.</text>
</comment>
<dbReference type="Proteomes" id="UP001500840">
    <property type="component" value="Unassembled WGS sequence"/>
</dbReference>